<feature type="region of interest" description="Disordered" evidence="1">
    <location>
        <begin position="181"/>
        <end position="211"/>
    </location>
</feature>
<protein>
    <submittedName>
        <fullName evidence="2">Uncharacterized protein</fullName>
    </submittedName>
</protein>
<dbReference type="AlphaFoldDB" id="A0A9P3H467"/>
<dbReference type="Proteomes" id="UP000827284">
    <property type="component" value="Unassembled WGS sequence"/>
</dbReference>
<reference evidence="2" key="1">
    <citation type="submission" date="2021-11" db="EMBL/GenBank/DDBJ databases">
        <authorList>
            <person name="Herlambang A."/>
            <person name="Guo Y."/>
            <person name="Takashima Y."/>
            <person name="Nishizawa T."/>
        </authorList>
    </citation>
    <scope>NUCLEOTIDE SEQUENCE</scope>
    <source>
        <strain evidence="2">E1425</strain>
    </source>
</reference>
<name>A0A9P3H467_9FUNG</name>
<feature type="compositionally biased region" description="Acidic residues" evidence="1">
    <location>
        <begin position="187"/>
        <end position="211"/>
    </location>
</feature>
<evidence type="ECO:0000313" key="2">
    <source>
        <dbReference type="EMBL" id="GJJ69810.1"/>
    </source>
</evidence>
<dbReference type="OrthoDB" id="2354556at2759"/>
<gene>
    <name evidence="2" type="ORF">EMPS_02159</name>
</gene>
<evidence type="ECO:0000256" key="1">
    <source>
        <dbReference type="SAM" id="MobiDB-lite"/>
    </source>
</evidence>
<accession>A0A9P3H467</accession>
<evidence type="ECO:0000313" key="3">
    <source>
        <dbReference type="Proteomes" id="UP000827284"/>
    </source>
</evidence>
<proteinExistence type="predicted"/>
<reference evidence="2" key="2">
    <citation type="journal article" date="2022" name="Microbiol. Resour. Announc.">
        <title>Whole-Genome Sequence of Entomortierella parvispora E1425, a Mucoromycotan Fungus Associated with Burkholderiaceae-Related Endosymbiotic Bacteria.</title>
        <authorList>
            <person name="Herlambang A."/>
            <person name="Guo Y."/>
            <person name="Takashima Y."/>
            <person name="Narisawa K."/>
            <person name="Ohta H."/>
            <person name="Nishizawa T."/>
        </authorList>
    </citation>
    <scope>NUCLEOTIDE SEQUENCE</scope>
    <source>
        <strain evidence="2">E1425</strain>
    </source>
</reference>
<sequence length="211" mass="23923">MSDKAKRSRLRESKLEDSLDLQRMQIEADNGGNIEELATLVKRFADVRDSVINLPWVCLQLKQLSGYFMMSPDAGEDCDQAVFRHLSRLTKLKVLDVGAGDKGLPVGGRRGLQLNLRSGLSELAPLKDLEQLLFKEVKQRMEREDVQWILDQWPKLTNITKDLNTKKIKNRELQSMLTAIRNAEISTESDTDDDESDNRDSSSGDEDEDGD</sequence>
<comment type="caution">
    <text evidence="2">The sequence shown here is derived from an EMBL/GenBank/DDBJ whole genome shotgun (WGS) entry which is preliminary data.</text>
</comment>
<keyword evidence="3" id="KW-1185">Reference proteome</keyword>
<organism evidence="2 3">
    <name type="scientific">Entomortierella parvispora</name>
    <dbReference type="NCBI Taxonomy" id="205924"/>
    <lineage>
        <taxon>Eukaryota</taxon>
        <taxon>Fungi</taxon>
        <taxon>Fungi incertae sedis</taxon>
        <taxon>Mucoromycota</taxon>
        <taxon>Mortierellomycotina</taxon>
        <taxon>Mortierellomycetes</taxon>
        <taxon>Mortierellales</taxon>
        <taxon>Mortierellaceae</taxon>
        <taxon>Entomortierella</taxon>
    </lineage>
</organism>
<dbReference type="EMBL" id="BQFW01000003">
    <property type="protein sequence ID" value="GJJ69810.1"/>
    <property type="molecule type" value="Genomic_DNA"/>
</dbReference>